<sequence>MIGLSENMFNGYTKYFGMLELPAVALVRELAGQLREQGANVVILLSHMGLKNDRELASELQGVVPLIIGAHTHDLLPEGERVGEVLIAQAGCYAQHLGYLDLLWDGERLSVERVRVEPVSEEIPPAPEIVAEVRRIEEDITHVFSEVIGELMEPLDFSEERECSTVNLMADMLRERMGAEVALITSGASFIEALPSGPLTRGKLWEACPSPGNPGVVDMTGTQLPAVIQRGLDPEMVARRPRPLRGHAQGLLHLSGASMRAGQLYVGDEPVDQERIYRVAGSDWELDSYGGYTNPEWELKPTYDMPIILPEALEAYITQQKRISLPVMGRLG</sequence>
<dbReference type="PANTHER" id="PTHR11575:SF24">
    <property type="entry name" value="5'-NUCLEOTIDASE"/>
    <property type="match status" value="1"/>
</dbReference>
<dbReference type="InterPro" id="IPR029052">
    <property type="entry name" value="Metallo-depent_PP-like"/>
</dbReference>
<accession>D6U617</accession>
<dbReference type="EMBL" id="ADVG01000005">
    <property type="protein sequence ID" value="EFH80428.1"/>
    <property type="molecule type" value="Genomic_DNA"/>
</dbReference>
<gene>
    <name evidence="3" type="ORF">Krac_1023</name>
</gene>
<evidence type="ECO:0000256" key="1">
    <source>
        <dbReference type="RuleBase" id="RU362119"/>
    </source>
</evidence>
<dbReference type="InParanoid" id="D6U617"/>
<dbReference type="Proteomes" id="UP000004508">
    <property type="component" value="Unassembled WGS sequence"/>
</dbReference>
<dbReference type="PRINTS" id="PR01607">
    <property type="entry name" value="APYRASEFAMLY"/>
</dbReference>
<protein>
    <submittedName>
        <fullName evidence="3">Putative nucleotidase</fullName>
    </submittedName>
</protein>
<dbReference type="GO" id="GO:0009166">
    <property type="term" value="P:nucleotide catabolic process"/>
    <property type="evidence" value="ECO:0007669"/>
    <property type="project" value="InterPro"/>
</dbReference>
<dbReference type="AlphaFoldDB" id="D6U617"/>
<dbReference type="InterPro" id="IPR006179">
    <property type="entry name" value="5_nucleotidase/apyrase"/>
</dbReference>
<dbReference type="GO" id="GO:0000166">
    <property type="term" value="F:nucleotide binding"/>
    <property type="evidence" value="ECO:0007669"/>
    <property type="project" value="UniProtKB-KW"/>
</dbReference>
<dbReference type="GO" id="GO:0016787">
    <property type="term" value="F:hydrolase activity"/>
    <property type="evidence" value="ECO:0007669"/>
    <property type="project" value="UniProtKB-KW"/>
</dbReference>
<name>D6U617_KTERA</name>
<dbReference type="STRING" id="485913.Krac_1023"/>
<keyword evidence="1" id="KW-0547">Nucleotide-binding</keyword>
<dbReference type="eggNOG" id="COG0737">
    <property type="taxonomic scope" value="Bacteria"/>
</dbReference>
<evidence type="ECO:0000313" key="4">
    <source>
        <dbReference type="Proteomes" id="UP000004508"/>
    </source>
</evidence>
<dbReference type="Pfam" id="PF02872">
    <property type="entry name" value="5_nucleotid_C"/>
    <property type="match status" value="1"/>
</dbReference>
<organism evidence="3 4">
    <name type="scientific">Ktedonobacter racemifer DSM 44963</name>
    <dbReference type="NCBI Taxonomy" id="485913"/>
    <lineage>
        <taxon>Bacteria</taxon>
        <taxon>Bacillati</taxon>
        <taxon>Chloroflexota</taxon>
        <taxon>Ktedonobacteria</taxon>
        <taxon>Ktedonobacterales</taxon>
        <taxon>Ktedonobacteraceae</taxon>
        <taxon>Ktedonobacter</taxon>
    </lineage>
</organism>
<dbReference type="InterPro" id="IPR036907">
    <property type="entry name" value="5'-Nucleotdase_C_sf"/>
</dbReference>
<dbReference type="InterPro" id="IPR008334">
    <property type="entry name" value="5'-Nucleotdase_C"/>
</dbReference>
<dbReference type="Gene3D" id="3.60.21.10">
    <property type="match status" value="1"/>
</dbReference>
<keyword evidence="4" id="KW-1185">Reference proteome</keyword>
<dbReference type="OrthoDB" id="9801679at2"/>
<reference evidence="3 4" key="1">
    <citation type="journal article" date="2011" name="Stand. Genomic Sci.">
        <title>Non-contiguous finished genome sequence and contextual data of the filamentous soil bacterium Ktedonobacter racemifer type strain (SOSP1-21).</title>
        <authorList>
            <person name="Chang Y.J."/>
            <person name="Land M."/>
            <person name="Hauser L."/>
            <person name="Chertkov O."/>
            <person name="Del Rio T.G."/>
            <person name="Nolan M."/>
            <person name="Copeland A."/>
            <person name="Tice H."/>
            <person name="Cheng J.F."/>
            <person name="Lucas S."/>
            <person name="Han C."/>
            <person name="Goodwin L."/>
            <person name="Pitluck S."/>
            <person name="Ivanova N."/>
            <person name="Ovchinikova G."/>
            <person name="Pati A."/>
            <person name="Chen A."/>
            <person name="Palaniappan K."/>
            <person name="Mavromatis K."/>
            <person name="Liolios K."/>
            <person name="Brettin T."/>
            <person name="Fiebig A."/>
            <person name="Rohde M."/>
            <person name="Abt B."/>
            <person name="Goker M."/>
            <person name="Detter J.C."/>
            <person name="Woyke T."/>
            <person name="Bristow J."/>
            <person name="Eisen J.A."/>
            <person name="Markowitz V."/>
            <person name="Hugenholtz P."/>
            <person name="Kyrpides N.C."/>
            <person name="Klenk H.P."/>
            <person name="Lapidus A."/>
        </authorList>
    </citation>
    <scope>NUCLEOTIDE SEQUENCE [LARGE SCALE GENOMIC DNA]</scope>
    <source>
        <strain evidence="4">DSM 44963</strain>
    </source>
</reference>
<keyword evidence="1" id="KW-0378">Hydrolase</keyword>
<dbReference type="Gene3D" id="3.90.780.10">
    <property type="entry name" value="5'-Nucleotidase, C-terminal domain"/>
    <property type="match status" value="1"/>
</dbReference>
<proteinExistence type="inferred from homology"/>
<comment type="caution">
    <text evidence="3">The sequence shown here is derived from an EMBL/GenBank/DDBJ whole genome shotgun (WGS) entry which is preliminary data.</text>
</comment>
<dbReference type="FunCoup" id="D6U617">
    <property type="interactions" value="83"/>
</dbReference>
<feature type="domain" description="5'-Nucleotidase C-terminal" evidence="2">
    <location>
        <begin position="148"/>
        <end position="292"/>
    </location>
</feature>
<dbReference type="PANTHER" id="PTHR11575">
    <property type="entry name" value="5'-NUCLEOTIDASE-RELATED"/>
    <property type="match status" value="1"/>
</dbReference>
<evidence type="ECO:0000259" key="2">
    <source>
        <dbReference type="Pfam" id="PF02872"/>
    </source>
</evidence>
<dbReference type="RefSeq" id="WP_007923012.1">
    <property type="nucleotide sequence ID" value="NZ_ADVG01000005.1"/>
</dbReference>
<dbReference type="SUPFAM" id="SSF56300">
    <property type="entry name" value="Metallo-dependent phosphatases"/>
    <property type="match status" value="1"/>
</dbReference>
<evidence type="ECO:0000313" key="3">
    <source>
        <dbReference type="EMBL" id="EFH80428.1"/>
    </source>
</evidence>
<dbReference type="SUPFAM" id="SSF55816">
    <property type="entry name" value="5'-nucleotidase (syn. UDP-sugar hydrolase), C-terminal domain"/>
    <property type="match status" value="1"/>
</dbReference>
<comment type="similarity">
    <text evidence="1">Belongs to the 5'-nucleotidase family.</text>
</comment>